<dbReference type="EMBL" id="QSTD01000009">
    <property type="protein sequence ID" value="RGM28356.1"/>
    <property type="molecule type" value="Genomic_DNA"/>
</dbReference>
<dbReference type="InterPro" id="IPR007921">
    <property type="entry name" value="CHAP_dom"/>
</dbReference>
<dbReference type="Proteomes" id="UP000261016">
    <property type="component" value="Unassembled WGS sequence"/>
</dbReference>
<organism evidence="2 3">
    <name type="scientific">Staphylococcus warneri</name>
    <dbReference type="NCBI Taxonomy" id="1292"/>
    <lineage>
        <taxon>Bacteria</taxon>
        <taxon>Bacillati</taxon>
        <taxon>Bacillota</taxon>
        <taxon>Bacilli</taxon>
        <taxon>Bacillales</taxon>
        <taxon>Staphylococcaceae</taxon>
        <taxon>Staphylococcus</taxon>
    </lineage>
</organism>
<reference evidence="2 3" key="1">
    <citation type="submission" date="2018-08" db="EMBL/GenBank/DDBJ databases">
        <title>A genome reference for cultivated species of the human gut microbiota.</title>
        <authorList>
            <person name="Zou Y."/>
            <person name="Xue W."/>
            <person name="Luo G."/>
        </authorList>
    </citation>
    <scope>NUCLEOTIDE SEQUENCE [LARGE SCALE GENOMIC DNA]</scope>
    <source>
        <strain evidence="2 3">OM08-17AT</strain>
    </source>
</reference>
<dbReference type="AlphaFoldDB" id="A0A8B2ZKK5"/>
<dbReference type="InterPro" id="IPR038765">
    <property type="entry name" value="Papain-like_cys_pep_sf"/>
</dbReference>
<protein>
    <submittedName>
        <fullName evidence="2">CHAP domain-containing protein</fullName>
    </submittedName>
</protein>
<dbReference type="PROSITE" id="PS50911">
    <property type="entry name" value="CHAP"/>
    <property type="match status" value="1"/>
</dbReference>
<evidence type="ECO:0000313" key="3">
    <source>
        <dbReference type="Proteomes" id="UP000261016"/>
    </source>
</evidence>
<evidence type="ECO:0000313" key="2">
    <source>
        <dbReference type="EMBL" id="RGM28356.1"/>
    </source>
</evidence>
<evidence type="ECO:0000259" key="1">
    <source>
        <dbReference type="PROSITE" id="PS50911"/>
    </source>
</evidence>
<gene>
    <name evidence="2" type="ORF">DXC19_11525</name>
</gene>
<feature type="domain" description="Peptidase C51" evidence="1">
    <location>
        <begin position="19"/>
        <end position="159"/>
    </location>
</feature>
<proteinExistence type="predicted"/>
<dbReference type="Gene3D" id="3.90.1720.10">
    <property type="entry name" value="endopeptidase domain like (from Nostoc punctiforme)"/>
    <property type="match status" value="1"/>
</dbReference>
<dbReference type="Pfam" id="PF05257">
    <property type="entry name" value="CHAP"/>
    <property type="match status" value="1"/>
</dbReference>
<comment type="caution">
    <text evidence="2">The sequence shown here is derived from an EMBL/GenBank/DDBJ whole genome shotgun (WGS) entry which is preliminary data.</text>
</comment>
<dbReference type="SUPFAM" id="SSF54001">
    <property type="entry name" value="Cysteine proteinases"/>
    <property type="match status" value="1"/>
</dbReference>
<sequence>MVDGSWTYDKVPEKYKKHIELPKLNEKYLKGSPFEANGQDKGQCTEFTWAMMNQLYPKEQPAFDGITNGQDVHKIYSKRGAKTTHNPTVGYGFSSTPPYALAKIPGVGHTGVVAGVMDDGKFIIAQYNVDPDPAPSRTVLYSVIDGVPKDAGDDLIFFEGVGGEPRKEYKKK</sequence>
<name>A0A8B2ZKK5_STAWA</name>
<accession>A0A8B2ZKK5</accession>